<feature type="non-terminal residue" evidence="1">
    <location>
        <position position="1"/>
    </location>
</feature>
<organism evidence="1">
    <name type="scientific">marine sediment metagenome</name>
    <dbReference type="NCBI Taxonomy" id="412755"/>
    <lineage>
        <taxon>unclassified sequences</taxon>
        <taxon>metagenomes</taxon>
        <taxon>ecological metagenomes</taxon>
    </lineage>
</organism>
<sequence>RIAESVEGLLRRFALSLITKAFWPVTKLKEVARAGRSVDVGGFRSAGLVFESVNPEQME</sequence>
<reference evidence="1" key="1">
    <citation type="journal article" date="2014" name="Front. Microbiol.">
        <title>High frequency of phylogenetically diverse reductive dehalogenase-homologous genes in deep subseafloor sedimentary metagenomes.</title>
        <authorList>
            <person name="Kawai M."/>
            <person name="Futagami T."/>
            <person name="Toyoda A."/>
            <person name="Takaki Y."/>
            <person name="Nishi S."/>
            <person name="Hori S."/>
            <person name="Arai W."/>
            <person name="Tsubouchi T."/>
            <person name="Morono Y."/>
            <person name="Uchiyama I."/>
            <person name="Ito T."/>
            <person name="Fujiyama A."/>
            <person name="Inagaki F."/>
            <person name="Takami H."/>
        </authorList>
    </citation>
    <scope>NUCLEOTIDE SEQUENCE</scope>
    <source>
        <strain evidence="1">Expedition CK06-06</strain>
    </source>
</reference>
<name>X1I867_9ZZZZ</name>
<comment type="caution">
    <text evidence="1">The sequence shown here is derived from an EMBL/GenBank/DDBJ whole genome shotgun (WGS) entry which is preliminary data.</text>
</comment>
<dbReference type="EMBL" id="BARU01015627">
    <property type="protein sequence ID" value="GAH53778.1"/>
    <property type="molecule type" value="Genomic_DNA"/>
</dbReference>
<gene>
    <name evidence="1" type="ORF">S03H2_26723</name>
</gene>
<protein>
    <submittedName>
        <fullName evidence="1">Uncharacterized protein</fullName>
    </submittedName>
</protein>
<evidence type="ECO:0000313" key="1">
    <source>
        <dbReference type="EMBL" id="GAH53778.1"/>
    </source>
</evidence>
<accession>X1I867</accession>
<proteinExistence type="predicted"/>
<dbReference type="AlphaFoldDB" id="X1I867"/>